<sequence length="117" mass="13371">MAERNFAEAIKTYYSYLRVPDLKEQVSSISIDFVEKWTGQEERYVIDTLTSEIKPRLYSLETAHIIEGFSLPEKEEDVNVDELSKGIADSFKKASTDLKKAIEASNDNQPSHPEDIK</sequence>
<dbReference type="Proteomes" id="UP001065252">
    <property type="component" value="Segment"/>
</dbReference>
<accession>A0A976SY91</accession>
<evidence type="ECO:0000313" key="1">
    <source>
        <dbReference type="EMBL" id="UVD42998.1"/>
    </source>
</evidence>
<name>A0A976SY91_9CAUD</name>
<reference evidence="1" key="1">
    <citation type="submission" date="2022-05" db="EMBL/GenBank/DDBJ databases">
        <authorList>
            <person name="Enroth T.J."/>
            <person name="Johnson C.N."/>
            <person name="Duerkop B.A."/>
        </authorList>
    </citation>
    <scope>NUCLEOTIDE SEQUENCE</scope>
</reference>
<organism evidence="1 2">
    <name type="scientific">Enterococcus phage TJE1</name>
    <dbReference type="NCBI Taxonomy" id="2951262"/>
    <lineage>
        <taxon>Viruses</taxon>
        <taxon>Duplodnaviria</taxon>
        <taxon>Heunggongvirae</taxon>
        <taxon>Uroviricota</taxon>
        <taxon>Caudoviricetes</taxon>
        <taxon>Herelleviridae</taxon>
        <taxon>Brockvirinae</taxon>
        <taxon>Schiekvirus</taxon>
        <taxon>Schiekvirus Tje1</taxon>
    </lineage>
</organism>
<protein>
    <submittedName>
        <fullName evidence="1">Uncharacterized protein</fullName>
    </submittedName>
</protein>
<evidence type="ECO:0000313" key="2">
    <source>
        <dbReference type="Proteomes" id="UP001065252"/>
    </source>
</evidence>
<keyword evidence="2" id="KW-1185">Reference proteome</keyword>
<proteinExistence type="predicted"/>
<dbReference type="EMBL" id="ON506927">
    <property type="protein sequence ID" value="UVD42998.1"/>
    <property type="molecule type" value="Genomic_DNA"/>
</dbReference>